<accession>A0ABU6FW92</accession>
<organism evidence="2 3">
    <name type="scientific">Paenibacillus alba</name>
    <dbReference type="NCBI Taxonomy" id="1197127"/>
    <lineage>
        <taxon>Bacteria</taxon>
        <taxon>Bacillati</taxon>
        <taxon>Bacillota</taxon>
        <taxon>Bacilli</taxon>
        <taxon>Bacillales</taxon>
        <taxon>Paenibacillaceae</taxon>
        <taxon>Paenibacillus</taxon>
    </lineage>
</organism>
<sequence>MANELEHNIFGKMYYDSKRKNWEGRVCLDSEHFVDVTISIEDCDVQTVFNMVEQTFNHIRGNERTIRNKTAGELLDTHNEVWNEGEAIDANTFSNRIKLEGILFFCDGNAQLYYNDDDIFWGHTIAVGVSVLGNFQDAQIYG</sequence>
<dbReference type="Proteomes" id="UP001338137">
    <property type="component" value="Unassembled WGS sequence"/>
</dbReference>
<comment type="caution">
    <text evidence="2">The sequence shown here is derived from an EMBL/GenBank/DDBJ whole genome shotgun (WGS) entry which is preliminary data.</text>
</comment>
<dbReference type="Pfam" id="PF10020">
    <property type="entry name" value="DUF2262"/>
    <property type="match status" value="1"/>
</dbReference>
<dbReference type="InterPro" id="IPR019260">
    <property type="entry name" value="DUF2262"/>
</dbReference>
<keyword evidence="3" id="KW-1185">Reference proteome</keyword>
<dbReference type="RefSeq" id="WP_326070567.1">
    <property type="nucleotide sequence ID" value="NZ_JARLKY010000007.1"/>
</dbReference>
<proteinExistence type="predicted"/>
<dbReference type="EMBL" id="JARLKY010000007">
    <property type="protein sequence ID" value="MEC0226172.1"/>
    <property type="molecule type" value="Genomic_DNA"/>
</dbReference>
<gene>
    <name evidence="2" type="ORF">P4I72_03400</name>
</gene>
<evidence type="ECO:0000313" key="3">
    <source>
        <dbReference type="Proteomes" id="UP001338137"/>
    </source>
</evidence>
<evidence type="ECO:0000259" key="1">
    <source>
        <dbReference type="Pfam" id="PF10020"/>
    </source>
</evidence>
<reference evidence="2 3" key="1">
    <citation type="submission" date="2023-03" db="EMBL/GenBank/DDBJ databases">
        <title>Bacillus Genome Sequencing.</title>
        <authorList>
            <person name="Dunlap C."/>
        </authorList>
    </citation>
    <scope>NUCLEOTIDE SEQUENCE [LARGE SCALE GENOMIC DNA]</scope>
    <source>
        <strain evidence="2 3">BD-533</strain>
    </source>
</reference>
<evidence type="ECO:0000313" key="2">
    <source>
        <dbReference type="EMBL" id="MEC0226172.1"/>
    </source>
</evidence>
<name>A0ABU6FW92_9BACL</name>
<protein>
    <submittedName>
        <fullName evidence="2">DUF2262 domain-containing protein</fullName>
    </submittedName>
</protein>
<feature type="domain" description="DUF2262" evidence="1">
    <location>
        <begin position="8"/>
        <end position="140"/>
    </location>
</feature>